<gene>
    <name evidence="2" type="ORF">PC118_g14557</name>
</gene>
<evidence type="ECO:0000313" key="3">
    <source>
        <dbReference type="Proteomes" id="UP000697107"/>
    </source>
</evidence>
<dbReference type="AlphaFoldDB" id="A0A8T1FR99"/>
<evidence type="ECO:0000256" key="1">
    <source>
        <dbReference type="SAM" id="Coils"/>
    </source>
</evidence>
<accession>A0A8T1FR99</accession>
<dbReference type="EMBL" id="RCML01000534">
    <property type="protein sequence ID" value="KAG2974373.1"/>
    <property type="molecule type" value="Genomic_DNA"/>
</dbReference>
<reference evidence="2" key="1">
    <citation type="submission" date="2018-10" db="EMBL/GenBank/DDBJ databases">
        <title>Effector identification in a new, highly contiguous assembly of the strawberry crown rot pathogen Phytophthora cactorum.</title>
        <authorList>
            <person name="Armitage A.D."/>
            <person name="Nellist C.F."/>
            <person name="Bates H."/>
            <person name="Vickerstaff R.J."/>
            <person name="Harrison R.J."/>
        </authorList>
    </citation>
    <scope>NUCLEOTIDE SEQUENCE</scope>
    <source>
        <strain evidence="2">P415</strain>
    </source>
</reference>
<dbReference type="Proteomes" id="UP000697107">
    <property type="component" value="Unassembled WGS sequence"/>
</dbReference>
<keyword evidence="1" id="KW-0175">Coiled coil</keyword>
<sequence length="186" mass="20684">MNRESVHSLSELRLEGRRLALGRSVVNHHSVNYDRLAEALAAENLPMPRPPSRVSMFGTSAAGFDPFARRGDGMSAYEHFVVQDEPDVNKENVFNAQFVQRSPRMTAQLKQKKESKEAGAKLEDHLLIYGECVAEKERKERKEKEAALERERAAAKANAEKEAALAAAKALEEAREAAEAVAIQRS</sequence>
<feature type="coiled-coil region" evidence="1">
    <location>
        <begin position="134"/>
        <end position="181"/>
    </location>
</feature>
<name>A0A8T1FR99_9STRA</name>
<proteinExistence type="predicted"/>
<dbReference type="VEuPathDB" id="FungiDB:PC110_g23660"/>
<protein>
    <submittedName>
        <fullName evidence="2">Uncharacterized protein</fullName>
    </submittedName>
</protein>
<comment type="caution">
    <text evidence="2">The sequence shown here is derived from an EMBL/GenBank/DDBJ whole genome shotgun (WGS) entry which is preliminary data.</text>
</comment>
<organism evidence="2 3">
    <name type="scientific">Phytophthora cactorum</name>
    <dbReference type="NCBI Taxonomy" id="29920"/>
    <lineage>
        <taxon>Eukaryota</taxon>
        <taxon>Sar</taxon>
        <taxon>Stramenopiles</taxon>
        <taxon>Oomycota</taxon>
        <taxon>Peronosporomycetes</taxon>
        <taxon>Peronosporales</taxon>
        <taxon>Peronosporaceae</taxon>
        <taxon>Phytophthora</taxon>
    </lineage>
</organism>
<evidence type="ECO:0000313" key="2">
    <source>
        <dbReference type="EMBL" id="KAG2974373.1"/>
    </source>
</evidence>